<dbReference type="InterPro" id="IPR009351">
    <property type="entry name" value="AlkZ-like"/>
</dbReference>
<protein>
    <submittedName>
        <fullName evidence="1">AlkZ family DNA glycosylase</fullName>
    </submittedName>
</protein>
<dbReference type="EMBL" id="JADQTO010000008">
    <property type="protein sequence ID" value="MBG0563468.1"/>
    <property type="molecule type" value="Genomic_DNA"/>
</dbReference>
<evidence type="ECO:0000313" key="1">
    <source>
        <dbReference type="EMBL" id="MBG0563468.1"/>
    </source>
</evidence>
<name>A0A931CAD6_9ACTN</name>
<accession>A0A931CAD6</accession>
<dbReference type="PANTHER" id="PTHR38479">
    <property type="entry name" value="LMO0824 PROTEIN"/>
    <property type="match status" value="1"/>
</dbReference>
<dbReference type="Proteomes" id="UP000598146">
    <property type="component" value="Unassembled WGS sequence"/>
</dbReference>
<keyword evidence="2" id="KW-1185">Reference proteome</keyword>
<organism evidence="1 2">
    <name type="scientific">Actinoplanes aureus</name>
    <dbReference type="NCBI Taxonomy" id="2792083"/>
    <lineage>
        <taxon>Bacteria</taxon>
        <taxon>Bacillati</taxon>
        <taxon>Actinomycetota</taxon>
        <taxon>Actinomycetes</taxon>
        <taxon>Micromonosporales</taxon>
        <taxon>Micromonosporaceae</taxon>
        <taxon>Actinoplanes</taxon>
    </lineage>
</organism>
<sequence>MLSERALNRATLARQLLLERVPVTVPEALRRLIGLQAQAPASPWLALWNRVAGFDPAALDAAFATGEVVKATLMRITLHAVHREDYPVLHNAVLRILRAARLGDDRFVRSGLTIAEVDEFLPELIAFADRPRTVPEIEKLLAERFGGDRPGLWWALRTFAPLHHVPTGGPWSFGGRSFVAAPAGLPFEARDASTRELVRRYLAAFGPATVADMGQFTLLPRTVLRDAVRALGDELTHLPGGKLYDLPGAPIPSEDVPAPARLLPMWDNVLLAYADRTRLIPPEYRKVCIRMNGDVLPTVLVDGYVAGVWRAAPDGIEVTAFRPLTAAAWDELTAEAAALTALLADRDPLVYARYGHWWDKPLPAAETRVLPG</sequence>
<dbReference type="PANTHER" id="PTHR38479:SF2">
    <property type="entry name" value="WINGED HELIX DNA-BINDING DOMAIN-CONTAINING PROTEIN"/>
    <property type="match status" value="1"/>
</dbReference>
<comment type="caution">
    <text evidence="1">The sequence shown here is derived from an EMBL/GenBank/DDBJ whole genome shotgun (WGS) entry which is preliminary data.</text>
</comment>
<dbReference type="AlphaFoldDB" id="A0A931CAD6"/>
<evidence type="ECO:0000313" key="2">
    <source>
        <dbReference type="Proteomes" id="UP000598146"/>
    </source>
</evidence>
<proteinExistence type="predicted"/>
<gene>
    <name evidence="1" type="ORF">I4J89_18635</name>
</gene>
<dbReference type="RefSeq" id="WP_196415261.1">
    <property type="nucleotide sequence ID" value="NZ_JADQTO010000008.1"/>
</dbReference>
<dbReference type="Pfam" id="PF06224">
    <property type="entry name" value="AlkZ-like"/>
    <property type="match status" value="1"/>
</dbReference>
<reference evidence="1" key="1">
    <citation type="submission" date="2020-11" db="EMBL/GenBank/DDBJ databases">
        <title>Isolation and identification of active actinomycetes.</title>
        <authorList>
            <person name="Sun X."/>
        </authorList>
    </citation>
    <scope>NUCLEOTIDE SEQUENCE</scope>
    <source>
        <strain evidence="1">NEAU-A11</strain>
    </source>
</reference>